<protein>
    <submittedName>
        <fullName evidence="3">Relaxase/Mobilisation nuclease domain-containing protein</fullName>
    </submittedName>
</protein>
<feature type="compositionally biased region" description="Low complexity" evidence="1">
    <location>
        <begin position="352"/>
        <end position="367"/>
    </location>
</feature>
<evidence type="ECO:0000256" key="1">
    <source>
        <dbReference type="SAM" id="MobiDB-lite"/>
    </source>
</evidence>
<dbReference type="STRING" id="1344003.SAMN05445060_4072"/>
<dbReference type="AlphaFoldDB" id="A0A1N7HE74"/>
<sequence length="711" mass="76387">MMPNIERGAKMAGLVSYLFGPGRANEHTNPHVVAASSEMLVGAGGYGAVLDHGAALEFAGELDTARVVFGTRVTRTDKQDLRAAQQRGFTGSAAIAEATHDENVWHCSLSLAPDEEPLTEQAWATVAREFMGEMGFDSPGDASARWAAVHHGTTKAGGDHIHIVASRVRDDGSVVKLWFPEPGQSYNTGDAKRSQRVCADIERRHGLRVTQGRARQYPSKGSSPAQENIAGRTGRPEPVKDTLARTVRAVAYGAESETEFVRLARAHGLLIRPRYAAGSRTEVVGYSVALPTARYATRDGHPVWHGGGKLANDLTLPRLREHWPAPDDAQRSDALSAWAHNQRETIDPNHFPTTAAPAPQRPGRAPRGLNHAEAKERLRSVLRELARNTNTEAGFVRAAAAHPDVLIRPRYAKGSDTDVVGYSAALRPQLYADADGKPIWHGGGKLDNRLSLPNMRASVHWRPPTLTDQRAAQQAWASLGASPSAAGGVDTDPAQAAAAWRSTVDGLSGNERARVRDSSWARAASETAGFASAWAVQTEGDTPGDMSRLADALSDAAGGVRSPEQPGRRVPGPGQQVSVAALRRIAATMLAASHDDPRYAWQAMFSQLAATSRAISDGLRAQGYESRATAIETATVRAERSYTAQAPAAAPDRAPADRPMSDAQRAARMARVSHPTDPTRAAQQRSQHDPHRRGPRDAPPSTERQDRDHGR</sequence>
<proteinExistence type="predicted"/>
<keyword evidence="4" id="KW-1185">Reference proteome</keyword>
<organism evidence="3 4">
    <name type="scientific">Williamsia sterculiae</name>
    <dbReference type="NCBI Taxonomy" id="1344003"/>
    <lineage>
        <taxon>Bacteria</taxon>
        <taxon>Bacillati</taxon>
        <taxon>Actinomycetota</taxon>
        <taxon>Actinomycetes</taxon>
        <taxon>Mycobacteriales</taxon>
        <taxon>Nocardiaceae</taxon>
        <taxon>Williamsia</taxon>
    </lineage>
</organism>
<dbReference type="Pfam" id="PF03432">
    <property type="entry name" value="Relaxase"/>
    <property type="match status" value="1"/>
</dbReference>
<evidence type="ECO:0000313" key="3">
    <source>
        <dbReference type="EMBL" id="SIS23184.1"/>
    </source>
</evidence>
<evidence type="ECO:0000313" key="4">
    <source>
        <dbReference type="Proteomes" id="UP000186218"/>
    </source>
</evidence>
<feature type="region of interest" description="Disordered" evidence="1">
    <location>
        <begin position="346"/>
        <end position="367"/>
    </location>
</feature>
<dbReference type="EMBL" id="FTNT01000016">
    <property type="protein sequence ID" value="SIS23184.1"/>
    <property type="molecule type" value="Genomic_DNA"/>
</dbReference>
<accession>A0A1N7HE74</accession>
<gene>
    <name evidence="3" type="ORF">SAMN05445060_4072</name>
</gene>
<feature type="region of interest" description="Disordered" evidence="1">
    <location>
        <begin position="211"/>
        <end position="238"/>
    </location>
</feature>
<dbReference type="Proteomes" id="UP000186218">
    <property type="component" value="Unassembled WGS sequence"/>
</dbReference>
<evidence type="ECO:0000259" key="2">
    <source>
        <dbReference type="Pfam" id="PF03432"/>
    </source>
</evidence>
<feature type="region of interest" description="Disordered" evidence="1">
    <location>
        <begin position="638"/>
        <end position="711"/>
    </location>
</feature>
<feature type="domain" description="MobA/VirD2-like nuclease" evidence="2">
    <location>
        <begin position="89"/>
        <end position="207"/>
    </location>
</feature>
<dbReference type="InterPro" id="IPR005094">
    <property type="entry name" value="Endonuclease_MobA/VirD2"/>
</dbReference>
<reference evidence="3 4" key="1">
    <citation type="submission" date="2017-01" db="EMBL/GenBank/DDBJ databases">
        <authorList>
            <person name="Mah S.A."/>
            <person name="Swanson W.J."/>
            <person name="Moy G.W."/>
            <person name="Vacquier V.D."/>
        </authorList>
    </citation>
    <scope>NUCLEOTIDE SEQUENCE [LARGE SCALE GENOMIC DNA]</scope>
    <source>
        <strain evidence="3 4">CPCC 203464</strain>
    </source>
</reference>
<name>A0A1N7HE74_9NOCA</name>